<dbReference type="CDD" id="cd01412">
    <property type="entry name" value="SIRT5_Af1_CobB"/>
    <property type="match status" value="1"/>
</dbReference>
<name>A0ABN2KEP6_9MICC</name>
<feature type="region of interest" description="Disordered" evidence="5">
    <location>
        <begin position="174"/>
        <end position="195"/>
    </location>
</feature>
<dbReference type="HAMAP" id="MF_01121">
    <property type="entry name" value="Sirtuin_ClassIII"/>
    <property type="match status" value="1"/>
</dbReference>
<evidence type="ECO:0000256" key="4">
    <source>
        <dbReference type="PROSITE-ProRule" id="PRU00236"/>
    </source>
</evidence>
<evidence type="ECO:0000313" key="8">
    <source>
        <dbReference type="Proteomes" id="UP001501204"/>
    </source>
</evidence>
<feature type="binding site" evidence="3">
    <location>
        <begin position="130"/>
        <end position="133"/>
    </location>
    <ligand>
        <name>NAD(+)</name>
        <dbReference type="ChEBI" id="CHEBI:57540"/>
    </ligand>
</feature>
<feature type="active site" description="Proton acceptor" evidence="3 4">
    <location>
        <position position="148"/>
    </location>
</feature>
<feature type="binding site" evidence="3">
    <location>
        <position position="283"/>
    </location>
    <ligand>
        <name>NAD(+)</name>
        <dbReference type="ChEBI" id="CHEBI:57540"/>
    </ligand>
</feature>
<feature type="binding site" evidence="3 4">
    <location>
        <position position="199"/>
    </location>
    <ligand>
        <name>Zn(2+)</name>
        <dbReference type="ChEBI" id="CHEBI:29105"/>
    </ligand>
</feature>
<dbReference type="EMBL" id="BAAAOA010000014">
    <property type="protein sequence ID" value="GAA1754355.1"/>
    <property type="molecule type" value="Genomic_DNA"/>
</dbReference>
<dbReference type="Pfam" id="PF02146">
    <property type="entry name" value="SIR2"/>
    <property type="match status" value="1"/>
</dbReference>
<dbReference type="PANTHER" id="PTHR11085:SF4">
    <property type="entry name" value="NAD-DEPENDENT PROTEIN DEACYLASE"/>
    <property type="match status" value="1"/>
</dbReference>
<dbReference type="Gene3D" id="3.40.50.1220">
    <property type="entry name" value="TPP-binding domain"/>
    <property type="match status" value="1"/>
</dbReference>
<evidence type="ECO:0000259" key="6">
    <source>
        <dbReference type="PROSITE" id="PS50305"/>
    </source>
</evidence>
<evidence type="ECO:0000256" key="1">
    <source>
        <dbReference type="ARBA" id="ARBA00022679"/>
    </source>
</evidence>
<protein>
    <recommendedName>
        <fullName evidence="3">NAD-dependent protein deacylase</fullName>
        <ecNumber evidence="3">2.3.1.286</ecNumber>
    </recommendedName>
    <alternativeName>
        <fullName evidence="3">Regulatory protein SIR2 homolog</fullName>
    </alternativeName>
</protein>
<dbReference type="InterPro" id="IPR026590">
    <property type="entry name" value="Ssirtuin_cat_dom"/>
</dbReference>
<dbReference type="SUPFAM" id="SSF52467">
    <property type="entry name" value="DHS-like NAD/FAD-binding domain"/>
    <property type="match status" value="1"/>
</dbReference>
<reference evidence="7 8" key="1">
    <citation type="journal article" date="2019" name="Int. J. Syst. Evol. Microbiol.">
        <title>The Global Catalogue of Microorganisms (GCM) 10K type strain sequencing project: providing services to taxonomists for standard genome sequencing and annotation.</title>
        <authorList>
            <consortium name="The Broad Institute Genomics Platform"/>
            <consortium name="The Broad Institute Genome Sequencing Center for Infectious Disease"/>
            <person name="Wu L."/>
            <person name="Ma J."/>
        </authorList>
    </citation>
    <scope>NUCLEOTIDE SEQUENCE [LARGE SCALE GENOMIC DNA]</scope>
    <source>
        <strain evidence="7 8">JCM 14735</strain>
    </source>
</reference>
<feature type="compositionally biased region" description="Low complexity" evidence="5">
    <location>
        <begin position="174"/>
        <end position="189"/>
    </location>
</feature>
<dbReference type="PANTHER" id="PTHR11085">
    <property type="entry name" value="NAD-DEPENDENT PROTEIN DEACYLASE SIRTUIN-5, MITOCHONDRIAL-RELATED"/>
    <property type="match status" value="1"/>
</dbReference>
<comment type="catalytic activity">
    <reaction evidence="3">
        <text>N(6)-succinyl-L-lysyl-[protein] + NAD(+) + H2O = 2''-O-succinyl-ADP-D-ribose + nicotinamide + L-lysyl-[protein]</text>
        <dbReference type="Rhea" id="RHEA:47668"/>
        <dbReference type="Rhea" id="RHEA-COMP:9752"/>
        <dbReference type="Rhea" id="RHEA-COMP:11877"/>
        <dbReference type="ChEBI" id="CHEBI:15377"/>
        <dbReference type="ChEBI" id="CHEBI:17154"/>
        <dbReference type="ChEBI" id="CHEBI:29969"/>
        <dbReference type="ChEBI" id="CHEBI:57540"/>
        <dbReference type="ChEBI" id="CHEBI:87830"/>
        <dbReference type="ChEBI" id="CHEBI:87832"/>
    </reaction>
</comment>
<keyword evidence="2 3" id="KW-0520">NAD</keyword>
<feature type="binding site" evidence="3 4">
    <location>
        <position position="202"/>
    </location>
    <ligand>
        <name>Zn(2+)</name>
        <dbReference type="ChEBI" id="CHEBI:29105"/>
    </ligand>
</feature>
<feature type="binding site" evidence="3 4">
    <location>
        <position position="156"/>
    </location>
    <ligand>
        <name>Zn(2+)</name>
        <dbReference type="ChEBI" id="CHEBI:29105"/>
    </ligand>
</feature>
<evidence type="ECO:0000313" key="7">
    <source>
        <dbReference type="EMBL" id="GAA1754355.1"/>
    </source>
</evidence>
<organism evidence="7 8">
    <name type="scientific">Kocuria aegyptia</name>
    <dbReference type="NCBI Taxonomy" id="330943"/>
    <lineage>
        <taxon>Bacteria</taxon>
        <taxon>Bacillati</taxon>
        <taxon>Actinomycetota</taxon>
        <taxon>Actinomycetes</taxon>
        <taxon>Micrococcales</taxon>
        <taxon>Micrococcaceae</taxon>
        <taxon>Kocuria</taxon>
    </lineage>
</organism>
<evidence type="ECO:0000256" key="3">
    <source>
        <dbReference type="HAMAP-Rule" id="MF_01121"/>
    </source>
</evidence>
<keyword evidence="8" id="KW-1185">Reference proteome</keyword>
<evidence type="ECO:0000256" key="2">
    <source>
        <dbReference type="ARBA" id="ARBA00023027"/>
    </source>
</evidence>
<feature type="binding site" evidence="3 4">
    <location>
        <position position="159"/>
    </location>
    <ligand>
        <name>Zn(2+)</name>
        <dbReference type="ChEBI" id="CHEBI:29105"/>
    </ligand>
</feature>
<keyword evidence="3 4" id="KW-0862">Zinc</keyword>
<keyword evidence="3" id="KW-0963">Cytoplasm</keyword>
<feature type="binding site" evidence="3">
    <location>
        <position position="100"/>
    </location>
    <ligand>
        <name>substrate</name>
    </ligand>
</feature>
<gene>
    <name evidence="3" type="primary">cobB</name>
    <name evidence="7" type="ORF">GCM10009767_11850</name>
</gene>
<comment type="caution">
    <text evidence="7">The sequence shown here is derived from an EMBL/GenBank/DDBJ whole genome shotgun (WGS) entry which is preliminary data.</text>
</comment>
<dbReference type="InterPro" id="IPR027546">
    <property type="entry name" value="Sirtuin_class_III"/>
</dbReference>
<dbReference type="Proteomes" id="UP001501204">
    <property type="component" value="Unassembled WGS sequence"/>
</dbReference>
<feature type="binding site" evidence="3">
    <location>
        <begin position="239"/>
        <end position="241"/>
    </location>
    <ligand>
        <name>NAD(+)</name>
        <dbReference type="ChEBI" id="CHEBI:57540"/>
    </ligand>
</feature>
<feature type="domain" description="Deacetylase sirtuin-type" evidence="6">
    <location>
        <begin position="27"/>
        <end position="301"/>
    </location>
</feature>
<comment type="caution">
    <text evidence="3">Lacks conserved residue(s) required for the propagation of feature annotation.</text>
</comment>
<comment type="domain">
    <text evidence="3">2 residues (Tyr-97 and Arg-100) present in a large hydrophobic pocket are probably involved in substrate specificity. They are important for desuccinylation activity, but dispensable for deacetylation activity.</text>
</comment>
<feature type="binding site" evidence="3">
    <location>
        <begin position="265"/>
        <end position="267"/>
    </location>
    <ligand>
        <name>NAD(+)</name>
        <dbReference type="ChEBI" id="CHEBI:57540"/>
    </ligand>
</feature>
<comment type="catalytic activity">
    <reaction evidence="3">
        <text>N(6)-acetyl-L-lysyl-[protein] + NAD(+) + H2O = 2''-O-acetyl-ADP-D-ribose + nicotinamide + L-lysyl-[protein]</text>
        <dbReference type="Rhea" id="RHEA:43636"/>
        <dbReference type="Rhea" id="RHEA-COMP:9752"/>
        <dbReference type="Rhea" id="RHEA-COMP:10731"/>
        <dbReference type="ChEBI" id="CHEBI:15377"/>
        <dbReference type="ChEBI" id="CHEBI:17154"/>
        <dbReference type="ChEBI" id="CHEBI:29969"/>
        <dbReference type="ChEBI" id="CHEBI:57540"/>
        <dbReference type="ChEBI" id="CHEBI:61930"/>
        <dbReference type="ChEBI" id="CHEBI:83767"/>
        <dbReference type="EC" id="2.3.1.286"/>
    </reaction>
</comment>
<proteinExistence type="inferred from homology"/>
<sequence length="308" mass="32664">MRIDQRARAFPRTGTGPWSGSVRAYTVGGMDDLDPGLLELARSARTVTVLSGAGMSAESGVPTFRDAGTGLWGRWSPEELATPEAWEADPGLVWSWYLWRARQVRRLRPNAGHRAIARWADRARVHVVTQNVDDLHERAGSTVLAHLHGSLFAFRCSGCNAPFPERLVAGLATESGPEAPAGPGTAALAEPDRERPPMCPACGGAVRPGVVWFGELLPEGAMERAAAAVAEADLVLVVGTSGLVQPAASLPLIAAGRGTPVVEINPEDTALTPHADRTVRAGSAEALPRLLPPQDDRRRQARPADGGR</sequence>
<dbReference type="EC" id="2.3.1.286" evidence="3"/>
<dbReference type="Gene3D" id="3.30.1600.10">
    <property type="entry name" value="SIR2/SIRT2 'Small Domain"/>
    <property type="match status" value="1"/>
</dbReference>
<comment type="cofactor">
    <cofactor evidence="3">
        <name>Zn(2+)</name>
        <dbReference type="ChEBI" id="CHEBI:29105"/>
    </cofactor>
    <text evidence="3">Binds 1 zinc ion per subunit.</text>
</comment>
<dbReference type="PROSITE" id="PS50305">
    <property type="entry name" value="SIRTUIN"/>
    <property type="match status" value="1"/>
</dbReference>
<comment type="similarity">
    <text evidence="3">Belongs to the sirtuin family. Class III subfamily.</text>
</comment>
<feature type="region of interest" description="Disordered" evidence="5">
    <location>
        <begin position="267"/>
        <end position="308"/>
    </location>
</feature>
<comment type="subcellular location">
    <subcellularLocation>
        <location evidence="3">Cytoplasm</location>
    </subcellularLocation>
</comment>
<feature type="binding site" evidence="3">
    <location>
        <position position="97"/>
    </location>
    <ligand>
        <name>substrate</name>
    </ligand>
</feature>
<comment type="function">
    <text evidence="3">NAD-dependent lysine deacetylase and desuccinylase that specifically removes acetyl and succinyl groups on target proteins. Modulates the activities of several proteins which are inactive in their acylated form.</text>
</comment>
<dbReference type="NCBIfam" id="NF001753">
    <property type="entry name" value="PRK00481.1-3"/>
    <property type="match status" value="1"/>
</dbReference>
<dbReference type="InterPro" id="IPR003000">
    <property type="entry name" value="Sirtuin"/>
</dbReference>
<dbReference type="InterPro" id="IPR029035">
    <property type="entry name" value="DHS-like_NAD/FAD-binding_dom"/>
</dbReference>
<evidence type="ECO:0000256" key="5">
    <source>
        <dbReference type="SAM" id="MobiDB-lite"/>
    </source>
</evidence>
<keyword evidence="1" id="KW-0808">Transferase</keyword>
<keyword evidence="3 4" id="KW-0479">Metal-binding</keyword>
<dbReference type="InterPro" id="IPR050134">
    <property type="entry name" value="NAD-dep_sirtuin_deacylases"/>
</dbReference>
<accession>A0ABN2KEP6</accession>
<dbReference type="InterPro" id="IPR026591">
    <property type="entry name" value="Sirtuin_cat_small_dom_sf"/>
</dbReference>